<feature type="transmembrane region" description="Helical" evidence="1">
    <location>
        <begin position="62"/>
        <end position="84"/>
    </location>
</feature>
<keyword evidence="3" id="KW-1185">Reference proteome</keyword>
<dbReference type="OrthoDB" id="5359219at2759"/>
<dbReference type="AlphaFoldDB" id="A0A4Z2J724"/>
<feature type="transmembrane region" description="Helical" evidence="1">
    <location>
        <begin position="20"/>
        <end position="42"/>
    </location>
</feature>
<comment type="caution">
    <text evidence="2">The sequence shown here is derived from an EMBL/GenBank/DDBJ whole genome shotgun (WGS) entry which is preliminary data.</text>
</comment>
<keyword evidence="1" id="KW-0812">Transmembrane</keyword>
<protein>
    <submittedName>
        <fullName evidence="2">Uncharacterized protein</fullName>
    </submittedName>
</protein>
<organism evidence="2 3">
    <name type="scientific">Liparis tanakae</name>
    <name type="common">Tanaka's snailfish</name>
    <dbReference type="NCBI Taxonomy" id="230148"/>
    <lineage>
        <taxon>Eukaryota</taxon>
        <taxon>Metazoa</taxon>
        <taxon>Chordata</taxon>
        <taxon>Craniata</taxon>
        <taxon>Vertebrata</taxon>
        <taxon>Euteleostomi</taxon>
        <taxon>Actinopterygii</taxon>
        <taxon>Neopterygii</taxon>
        <taxon>Teleostei</taxon>
        <taxon>Neoteleostei</taxon>
        <taxon>Acanthomorphata</taxon>
        <taxon>Eupercaria</taxon>
        <taxon>Perciformes</taxon>
        <taxon>Cottioidei</taxon>
        <taxon>Cottales</taxon>
        <taxon>Liparidae</taxon>
        <taxon>Liparis</taxon>
    </lineage>
</organism>
<evidence type="ECO:0000256" key="1">
    <source>
        <dbReference type="SAM" id="Phobius"/>
    </source>
</evidence>
<keyword evidence="1" id="KW-1133">Transmembrane helix</keyword>
<name>A0A4Z2J724_9TELE</name>
<evidence type="ECO:0000313" key="3">
    <source>
        <dbReference type="Proteomes" id="UP000314294"/>
    </source>
</evidence>
<gene>
    <name evidence="2" type="ORF">EYF80_003582</name>
</gene>
<dbReference type="Proteomes" id="UP000314294">
    <property type="component" value="Unassembled WGS sequence"/>
</dbReference>
<evidence type="ECO:0000313" key="2">
    <source>
        <dbReference type="EMBL" id="TNN86165.1"/>
    </source>
</evidence>
<keyword evidence="1" id="KW-0472">Membrane</keyword>
<dbReference type="EMBL" id="SRLO01000017">
    <property type="protein sequence ID" value="TNN86165.1"/>
    <property type="molecule type" value="Genomic_DNA"/>
</dbReference>
<reference evidence="2 3" key="1">
    <citation type="submission" date="2019-03" db="EMBL/GenBank/DDBJ databases">
        <title>First draft genome of Liparis tanakae, snailfish: a comprehensive survey of snailfish specific genes.</title>
        <authorList>
            <person name="Kim W."/>
            <person name="Song I."/>
            <person name="Jeong J.-H."/>
            <person name="Kim D."/>
            <person name="Kim S."/>
            <person name="Ryu S."/>
            <person name="Song J.Y."/>
            <person name="Lee S.K."/>
        </authorList>
    </citation>
    <scope>NUCLEOTIDE SEQUENCE [LARGE SCALE GENOMIC DNA]</scope>
    <source>
        <tissue evidence="2">Muscle</tissue>
    </source>
</reference>
<proteinExistence type="predicted"/>
<sequence>MKGFRRLVEWIKKKNIQYLLTPGLGTYPVVIGWSWRMTWVLLGSSGSPSPSPFTINTSAMDTVTSSVVAITLRVILGSAVAIVAQSKGVT</sequence>
<accession>A0A4Z2J724</accession>